<organism evidence="2 3">
    <name type="scientific">Mucilaginibacter terrenus</name>
    <dbReference type="NCBI Taxonomy" id="2482727"/>
    <lineage>
        <taxon>Bacteria</taxon>
        <taxon>Pseudomonadati</taxon>
        <taxon>Bacteroidota</taxon>
        <taxon>Sphingobacteriia</taxon>
        <taxon>Sphingobacteriales</taxon>
        <taxon>Sphingobacteriaceae</taxon>
        <taxon>Mucilaginibacter</taxon>
    </lineage>
</organism>
<dbReference type="EMBL" id="QWDE01000003">
    <property type="protein sequence ID" value="RFZ82184.1"/>
    <property type="molecule type" value="Genomic_DNA"/>
</dbReference>
<comment type="caution">
    <text evidence="2">The sequence shown here is derived from an EMBL/GenBank/DDBJ whole genome shotgun (WGS) entry which is preliminary data.</text>
</comment>
<dbReference type="Proteomes" id="UP000260823">
    <property type="component" value="Unassembled WGS sequence"/>
</dbReference>
<feature type="signal peptide" evidence="1">
    <location>
        <begin position="1"/>
        <end position="22"/>
    </location>
</feature>
<evidence type="ECO:0000313" key="3">
    <source>
        <dbReference type="Proteomes" id="UP000260823"/>
    </source>
</evidence>
<proteinExistence type="predicted"/>
<feature type="chain" id="PRO_5017786120" evidence="1">
    <location>
        <begin position="23"/>
        <end position="95"/>
    </location>
</feature>
<reference evidence="2 3" key="1">
    <citation type="submission" date="2018-08" db="EMBL/GenBank/DDBJ databases">
        <title>Mucilaginibacter terrae sp. nov., isolated from manganese diggings.</title>
        <authorList>
            <person name="Huang Y."/>
            <person name="Zhou Z."/>
        </authorList>
    </citation>
    <scope>NUCLEOTIDE SEQUENCE [LARGE SCALE GENOMIC DNA]</scope>
    <source>
        <strain evidence="2 3">ZH6</strain>
    </source>
</reference>
<name>A0A3E2NMF3_9SPHI</name>
<dbReference type="AlphaFoldDB" id="A0A3E2NMF3"/>
<evidence type="ECO:0000256" key="1">
    <source>
        <dbReference type="SAM" id="SignalP"/>
    </source>
</evidence>
<gene>
    <name evidence="2" type="ORF">DYU05_16320</name>
</gene>
<keyword evidence="3" id="KW-1185">Reference proteome</keyword>
<evidence type="ECO:0000313" key="2">
    <source>
        <dbReference type="EMBL" id="RFZ82184.1"/>
    </source>
</evidence>
<dbReference type="RefSeq" id="WP_117384208.1">
    <property type="nucleotide sequence ID" value="NZ_QWDE01000003.1"/>
</dbReference>
<sequence>MKYLKVFAIAIITLFAVEGAKAQVAVHARIGAPVRSRTVVVERPVYHRPYYRRAVAVRPVYHRPYRRTVVVERPAYRRHVVYNRPYAKRVVVRRY</sequence>
<keyword evidence="1" id="KW-0732">Signal</keyword>
<dbReference type="OrthoDB" id="798067at2"/>
<accession>A0A3E2NMF3</accession>
<protein>
    <submittedName>
        <fullName evidence="2">Uncharacterized protein</fullName>
    </submittedName>
</protein>